<feature type="transmembrane region" description="Helical" evidence="1">
    <location>
        <begin position="86"/>
        <end position="105"/>
    </location>
</feature>
<dbReference type="AlphaFoldDB" id="A0A8J8NC05"/>
<proteinExistence type="predicted"/>
<accession>A0A8J8NC05</accession>
<keyword evidence="1" id="KW-1133">Transmembrane helix</keyword>
<keyword evidence="1" id="KW-0812">Transmembrane</keyword>
<organism evidence="2 3">
    <name type="scientific">Halteria grandinella</name>
    <dbReference type="NCBI Taxonomy" id="5974"/>
    <lineage>
        <taxon>Eukaryota</taxon>
        <taxon>Sar</taxon>
        <taxon>Alveolata</taxon>
        <taxon>Ciliophora</taxon>
        <taxon>Intramacronucleata</taxon>
        <taxon>Spirotrichea</taxon>
        <taxon>Stichotrichia</taxon>
        <taxon>Sporadotrichida</taxon>
        <taxon>Halteriidae</taxon>
        <taxon>Halteria</taxon>
    </lineage>
</organism>
<dbReference type="EMBL" id="RRYP01029739">
    <property type="protein sequence ID" value="TNV71680.1"/>
    <property type="molecule type" value="Genomic_DNA"/>
</dbReference>
<evidence type="ECO:0000256" key="1">
    <source>
        <dbReference type="SAM" id="Phobius"/>
    </source>
</evidence>
<name>A0A8J8NC05_HALGN</name>
<evidence type="ECO:0000313" key="2">
    <source>
        <dbReference type="EMBL" id="TNV71680.1"/>
    </source>
</evidence>
<keyword evidence="3" id="KW-1185">Reference proteome</keyword>
<protein>
    <submittedName>
        <fullName evidence="2">Uncharacterized protein</fullName>
    </submittedName>
</protein>
<comment type="caution">
    <text evidence="2">The sequence shown here is derived from an EMBL/GenBank/DDBJ whole genome shotgun (WGS) entry which is preliminary data.</text>
</comment>
<sequence>MTRNEQINGRRIFGDCSRSGIMPLWQTTQSSEYCFSVFFIPFSQFFQYMHLWRRDCTIFSRTNIKQQITPVRNSIYKNRNHLRRRFVIGIIRMIAPVIICGHTQFPPVKFRAGYREILFRSFVITIALQTAIDNYIRIITKQQRSYRR</sequence>
<keyword evidence="1" id="KW-0472">Membrane</keyword>
<evidence type="ECO:0000313" key="3">
    <source>
        <dbReference type="Proteomes" id="UP000785679"/>
    </source>
</evidence>
<reference evidence="2" key="1">
    <citation type="submission" date="2019-06" db="EMBL/GenBank/DDBJ databases">
        <authorList>
            <person name="Zheng W."/>
        </authorList>
    </citation>
    <scope>NUCLEOTIDE SEQUENCE</scope>
    <source>
        <strain evidence="2">QDHG01</strain>
    </source>
</reference>
<dbReference type="Proteomes" id="UP000785679">
    <property type="component" value="Unassembled WGS sequence"/>
</dbReference>
<gene>
    <name evidence="2" type="ORF">FGO68_gene11067</name>
</gene>
<feature type="transmembrane region" description="Helical" evidence="1">
    <location>
        <begin position="117"/>
        <end position="138"/>
    </location>
</feature>